<sequence length="447" mass="50870">MSLACCLPILECVYCLACTRWVWKRCIYAAGHESQDWGLATVEEFQPISRLCRYILAVYEDDLRNPVWAPPDGYRMNPDWVVLRKDYEDTGGRVTPYLVYLDHDNADVVLVIRGLTMGRESDRAILFDNKLGRAPFDGGYVHNGLLKAAQWVFDTEHEVLRGLLEENPTYTLTFAGHSLGAGVVSLLALVAVQNLDMLGNIERKRIGCYAMAPPRCMSLNLAVRYADVVNSVVLQDDFLPRTTADLEDVFKSLICLPCLLCVMCLKDTCMMEEKMITDPRRLYAPGRVYHIVERKPFRFQRFPPVVRTAVPVDGRFEHMILSCNAISDHGIIWIERESQIALDLMMENDRVMDIPPNQRMERQEKLAREHTQEYRKALERAIALDVPHSFLPSPYGTFNNPPESGEGSDRSSIEGSSSSSSKRRRESWGDLIGRLFDTNESGHMVLK</sequence>
<reference evidence="7" key="2">
    <citation type="submission" date="2025-08" db="UniProtKB">
        <authorList>
            <consortium name="RefSeq"/>
        </authorList>
    </citation>
    <scope>IDENTIFICATION</scope>
    <source>
        <tissue evidence="7">Leaf</tissue>
    </source>
</reference>
<dbReference type="InterPro" id="IPR002921">
    <property type="entry name" value="Fungal_lipase-type"/>
</dbReference>
<keyword evidence="1" id="KW-0378">Hydrolase</keyword>
<dbReference type="GO" id="GO:0016042">
    <property type="term" value="P:lipid catabolic process"/>
    <property type="evidence" value="ECO:0007669"/>
    <property type="project" value="InterPro"/>
</dbReference>
<dbReference type="PANTHER" id="PTHR46398:SF5">
    <property type="entry name" value="ALPHA_BETA-HYDROLASES SUPERFAMILY PROTEIN"/>
    <property type="match status" value="1"/>
</dbReference>
<dbReference type="InterPro" id="IPR029058">
    <property type="entry name" value="AB_hydrolase_fold"/>
</dbReference>
<feature type="domain" description="Fungal lipase-type" evidence="4">
    <location>
        <begin position="109"/>
        <end position="244"/>
    </location>
</feature>
<evidence type="ECO:0000259" key="4">
    <source>
        <dbReference type="Pfam" id="PF01764"/>
    </source>
</evidence>
<evidence type="ECO:0000313" key="6">
    <source>
        <dbReference type="Proteomes" id="UP000813463"/>
    </source>
</evidence>
<feature type="signal peptide" evidence="3">
    <location>
        <begin position="1"/>
        <end position="17"/>
    </location>
</feature>
<dbReference type="GeneID" id="110789475"/>
<keyword evidence="3" id="KW-0732">Signal</keyword>
<evidence type="ECO:0000313" key="7">
    <source>
        <dbReference type="RefSeq" id="XP_021849837.1"/>
    </source>
</evidence>
<reference evidence="6" key="1">
    <citation type="journal article" date="2021" name="Nat. Commun.">
        <title>Genomic analyses provide insights into spinach domestication and the genetic basis of agronomic traits.</title>
        <authorList>
            <person name="Cai X."/>
            <person name="Sun X."/>
            <person name="Xu C."/>
            <person name="Sun H."/>
            <person name="Wang X."/>
            <person name="Ge C."/>
            <person name="Zhang Z."/>
            <person name="Wang Q."/>
            <person name="Fei Z."/>
            <person name="Jiao C."/>
            <person name="Wang Q."/>
        </authorList>
    </citation>
    <scope>NUCLEOTIDE SEQUENCE [LARGE SCALE GENOMIC DNA]</scope>
    <source>
        <strain evidence="6">cv. Varoflay</strain>
    </source>
</reference>
<dbReference type="OrthoDB" id="438440at2759"/>
<accession>A0A9R0II97</accession>
<dbReference type="SUPFAM" id="SSF53474">
    <property type="entry name" value="alpha/beta-Hydrolases"/>
    <property type="match status" value="1"/>
</dbReference>
<proteinExistence type="predicted"/>
<name>A0A9R0II97_SPIOL</name>
<dbReference type="AlphaFoldDB" id="A0A9R0II97"/>
<gene>
    <name evidence="7" type="primary">LOC110789475</name>
</gene>
<dbReference type="InterPro" id="IPR005592">
    <property type="entry name" value="Mono/diacylglycerol_lipase_N"/>
</dbReference>
<dbReference type="PANTHER" id="PTHR46398">
    <property type="entry name" value="ALPHA/BETA-HYDROLASES SUPERFAMILY PROTEIN"/>
    <property type="match status" value="1"/>
</dbReference>
<evidence type="ECO:0000256" key="3">
    <source>
        <dbReference type="SAM" id="SignalP"/>
    </source>
</evidence>
<dbReference type="Pfam" id="PF03893">
    <property type="entry name" value="Lipase3_N"/>
    <property type="match status" value="1"/>
</dbReference>
<dbReference type="GO" id="GO:0016787">
    <property type="term" value="F:hydrolase activity"/>
    <property type="evidence" value="ECO:0007669"/>
    <property type="project" value="UniProtKB-KW"/>
</dbReference>
<dbReference type="Proteomes" id="UP000813463">
    <property type="component" value="Chromosome 2"/>
</dbReference>
<dbReference type="Gene3D" id="3.40.50.1820">
    <property type="entry name" value="alpha/beta hydrolase"/>
    <property type="match status" value="1"/>
</dbReference>
<evidence type="ECO:0008006" key="8">
    <source>
        <dbReference type="Google" id="ProtNLM"/>
    </source>
</evidence>
<feature type="region of interest" description="Disordered" evidence="2">
    <location>
        <begin position="393"/>
        <end position="426"/>
    </location>
</feature>
<dbReference type="CDD" id="cd00519">
    <property type="entry name" value="Lipase_3"/>
    <property type="match status" value="1"/>
</dbReference>
<keyword evidence="6" id="KW-1185">Reference proteome</keyword>
<dbReference type="RefSeq" id="XP_021849837.1">
    <property type="nucleotide sequence ID" value="XM_021994145.2"/>
</dbReference>
<dbReference type="KEGG" id="soe:110789475"/>
<dbReference type="Pfam" id="PF01764">
    <property type="entry name" value="Lipase_3"/>
    <property type="match status" value="1"/>
</dbReference>
<feature type="domain" description="Mono-/di-acylglycerol lipase N-terminal" evidence="5">
    <location>
        <begin position="10"/>
        <end position="74"/>
    </location>
</feature>
<evidence type="ECO:0000259" key="5">
    <source>
        <dbReference type="Pfam" id="PF03893"/>
    </source>
</evidence>
<protein>
    <recommendedName>
        <fullName evidence="8">Fungal lipase-like domain-containing protein</fullName>
    </recommendedName>
</protein>
<evidence type="ECO:0000256" key="1">
    <source>
        <dbReference type="ARBA" id="ARBA00022801"/>
    </source>
</evidence>
<feature type="chain" id="PRO_5040223242" description="Fungal lipase-like domain-containing protein" evidence="3">
    <location>
        <begin position="18"/>
        <end position="447"/>
    </location>
</feature>
<organism evidence="6 7">
    <name type="scientific">Spinacia oleracea</name>
    <name type="common">Spinach</name>
    <dbReference type="NCBI Taxonomy" id="3562"/>
    <lineage>
        <taxon>Eukaryota</taxon>
        <taxon>Viridiplantae</taxon>
        <taxon>Streptophyta</taxon>
        <taxon>Embryophyta</taxon>
        <taxon>Tracheophyta</taxon>
        <taxon>Spermatophyta</taxon>
        <taxon>Magnoliopsida</taxon>
        <taxon>eudicotyledons</taxon>
        <taxon>Gunneridae</taxon>
        <taxon>Pentapetalae</taxon>
        <taxon>Caryophyllales</taxon>
        <taxon>Chenopodiaceae</taxon>
        <taxon>Chenopodioideae</taxon>
        <taxon>Anserineae</taxon>
        <taxon>Spinacia</taxon>
    </lineage>
</organism>
<evidence type="ECO:0000256" key="2">
    <source>
        <dbReference type="SAM" id="MobiDB-lite"/>
    </source>
</evidence>